<comment type="subcellular location">
    <subcellularLocation>
        <location evidence="1">Cytoplasm</location>
        <location evidence="1">Cytoskeleton</location>
        <location evidence="1">Cilium axoneme</location>
    </subcellularLocation>
</comment>
<keyword evidence="2" id="KW-0963">Cytoplasm</keyword>
<dbReference type="CDD" id="cd22963">
    <property type="entry name" value="DD_CrRSP4-like"/>
    <property type="match status" value="1"/>
</dbReference>
<evidence type="ECO:0000256" key="2">
    <source>
        <dbReference type="ARBA" id="ARBA00022490"/>
    </source>
</evidence>
<dbReference type="InterPro" id="IPR006802">
    <property type="entry name" value="Radial_spoke"/>
</dbReference>
<dbReference type="AlphaFoldDB" id="A0AAN9HFI2"/>
<gene>
    <name evidence="7" type="ORF">R3I93_003672</name>
</gene>
<evidence type="ECO:0000256" key="5">
    <source>
        <dbReference type="ARBA" id="ARBA00023273"/>
    </source>
</evidence>
<dbReference type="PANTHER" id="PTHR13159:SF0">
    <property type="entry name" value="RADIAL SPOKE HEAD 6 HOMOLOG A"/>
    <property type="match status" value="1"/>
</dbReference>
<dbReference type="PANTHER" id="PTHR13159">
    <property type="entry name" value="RADIAL SPOKEHEAD-RELATED"/>
    <property type="match status" value="1"/>
</dbReference>
<keyword evidence="5" id="KW-0966">Cell projection</keyword>
<keyword evidence="4" id="KW-0206">Cytoskeleton</keyword>
<reference evidence="7 8" key="1">
    <citation type="submission" date="2024-02" db="EMBL/GenBank/DDBJ databases">
        <title>Chromosome-level genome assembly of the Eurasian Minnow (Phoxinus phoxinus).</title>
        <authorList>
            <person name="Oriowo T.O."/>
            <person name="Martin S."/>
            <person name="Stange M."/>
            <person name="Chrysostomakis Y."/>
            <person name="Brown T."/>
            <person name="Winkler S."/>
            <person name="Kukowka S."/>
            <person name="Myers E.W."/>
            <person name="Bohne A."/>
        </authorList>
    </citation>
    <scope>NUCLEOTIDE SEQUENCE [LARGE SCALE GENOMIC DNA]</scope>
    <source>
        <strain evidence="7">ZFMK-TIS-60720</strain>
        <tissue evidence="7">Whole Organism</tissue>
    </source>
</reference>
<feature type="compositionally biased region" description="Acidic residues" evidence="6">
    <location>
        <begin position="375"/>
        <end position="394"/>
    </location>
</feature>
<proteinExistence type="predicted"/>
<dbReference type="Pfam" id="PF04712">
    <property type="entry name" value="Radial_spoke"/>
    <property type="match status" value="1"/>
</dbReference>
<evidence type="ECO:0008006" key="9">
    <source>
        <dbReference type="Google" id="ProtNLM"/>
    </source>
</evidence>
<evidence type="ECO:0000256" key="6">
    <source>
        <dbReference type="SAM" id="MobiDB-lite"/>
    </source>
</evidence>
<feature type="region of interest" description="Disordered" evidence="6">
    <location>
        <begin position="373"/>
        <end position="408"/>
    </location>
</feature>
<feature type="region of interest" description="Disordered" evidence="6">
    <location>
        <begin position="175"/>
        <end position="233"/>
    </location>
</feature>
<evidence type="ECO:0000256" key="4">
    <source>
        <dbReference type="ARBA" id="ARBA00023212"/>
    </source>
</evidence>
<keyword evidence="8" id="KW-1185">Reference proteome</keyword>
<feature type="compositionally biased region" description="Pro residues" evidence="6">
    <location>
        <begin position="214"/>
        <end position="227"/>
    </location>
</feature>
<evidence type="ECO:0000256" key="1">
    <source>
        <dbReference type="ARBA" id="ARBA00004430"/>
    </source>
</evidence>
<feature type="region of interest" description="Disordered" evidence="6">
    <location>
        <begin position="473"/>
        <end position="500"/>
    </location>
</feature>
<dbReference type="EMBL" id="JAYKXH010000003">
    <property type="protein sequence ID" value="KAK7173914.1"/>
    <property type="molecule type" value="Genomic_DNA"/>
</dbReference>
<dbReference type="GO" id="GO:0001534">
    <property type="term" value="C:radial spoke"/>
    <property type="evidence" value="ECO:0007669"/>
    <property type="project" value="InterPro"/>
</dbReference>
<organism evidence="7 8">
    <name type="scientific">Phoxinus phoxinus</name>
    <name type="common">Eurasian minnow</name>
    <dbReference type="NCBI Taxonomy" id="58324"/>
    <lineage>
        <taxon>Eukaryota</taxon>
        <taxon>Metazoa</taxon>
        <taxon>Chordata</taxon>
        <taxon>Craniata</taxon>
        <taxon>Vertebrata</taxon>
        <taxon>Euteleostomi</taxon>
        <taxon>Actinopterygii</taxon>
        <taxon>Neopterygii</taxon>
        <taxon>Teleostei</taxon>
        <taxon>Ostariophysi</taxon>
        <taxon>Cypriniformes</taxon>
        <taxon>Leuciscidae</taxon>
        <taxon>Phoxininae</taxon>
        <taxon>Phoxinus</taxon>
    </lineage>
</organism>
<name>A0AAN9HFI2_9TELE</name>
<evidence type="ECO:0000313" key="7">
    <source>
        <dbReference type="EMBL" id="KAK7173914.1"/>
    </source>
</evidence>
<accession>A0AAN9HFI2</accession>
<keyword evidence="3" id="KW-0969">Cilium</keyword>
<dbReference type="GO" id="GO:0035082">
    <property type="term" value="P:axoneme assembly"/>
    <property type="evidence" value="ECO:0007669"/>
    <property type="project" value="TreeGrafter"/>
</dbReference>
<comment type="caution">
    <text evidence="7">The sequence shown here is derived from an EMBL/GenBank/DDBJ whole genome shotgun (WGS) entry which is preliminary data.</text>
</comment>
<sequence>MEMTEEALNNERLQAAARFKAFMMQNSTKTNFNLYDHLVRLLTKVMDERPENAVDVIEDMSRELKGSILQEKQDTLRDNPSSSSALLLAEQQKTLFKRAASGEGDHEEELVDSPLPNVAELAFFFEQAGVGLGKEEMQRIFLALKQLVDTQCLQRCRIWGKILGTQSNYLVAEGEFREGEGEEEESTEPSNEDEEREEESQEDKDEAELVEAADPPPKSTYKPPPPVPKEENHTGVNKFTYFVCQEPGMPWVRLPVVTPAQLTAARQIRSLFSGRLDVPVVSFPPFPGNEANYLRAQIARISAGTHVSPLGFYQFGEDEGEDEGLRDSFEENPNFEGIHVNEMAESLNLWVHHVQHILTQGRCVWVNITKKSADDVDEDAEEEEKEEEPDEPEPEIGPPLLTPLSEDAKIHDTPPWSSMISSYLIPQFSIAVLRSNLWPGAYAYASGKNFGNVYIGWGLKYIGEAYTPIMLPPPHSEYPSGPEITEAQDPSVEEEQALQAALEEQTAALEETEDLEEEDDDDG</sequence>
<evidence type="ECO:0000256" key="3">
    <source>
        <dbReference type="ARBA" id="ARBA00023069"/>
    </source>
</evidence>
<dbReference type="Proteomes" id="UP001364617">
    <property type="component" value="Unassembled WGS sequence"/>
</dbReference>
<feature type="compositionally biased region" description="Acidic residues" evidence="6">
    <location>
        <begin position="180"/>
        <end position="211"/>
    </location>
</feature>
<evidence type="ECO:0000313" key="8">
    <source>
        <dbReference type="Proteomes" id="UP001364617"/>
    </source>
</evidence>
<dbReference type="GO" id="GO:0060294">
    <property type="term" value="P:cilium movement involved in cell motility"/>
    <property type="evidence" value="ECO:0007669"/>
    <property type="project" value="InterPro"/>
</dbReference>
<protein>
    <recommendedName>
        <fullName evidence="9">Radial spoke head component 4A</fullName>
    </recommendedName>
</protein>